<evidence type="ECO:0000313" key="2">
    <source>
        <dbReference type="Proteomes" id="UP000185622"/>
    </source>
</evidence>
<dbReference type="SUPFAM" id="SSF55331">
    <property type="entry name" value="Tautomerase/MIF"/>
    <property type="match status" value="1"/>
</dbReference>
<dbReference type="PANTHER" id="PTHR37950:SF1">
    <property type="entry name" value="4-HYDROXYPHENYLACETATE CATABOLISM PROTEIN"/>
    <property type="match status" value="1"/>
</dbReference>
<dbReference type="Pfam" id="PF02962">
    <property type="entry name" value="CHMI"/>
    <property type="match status" value="1"/>
</dbReference>
<protein>
    <submittedName>
        <fullName evidence="1">5-carboxymethyl-2-hydroxymuconate isomerase</fullName>
    </submittedName>
</protein>
<dbReference type="CDD" id="cd00580">
    <property type="entry name" value="CHMI"/>
    <property type="match status" value="1"/>
</dbReference>
<dbReference type="GO" id="GO:0016853">
    <property type="term" value="F:isomerase activity"/>
    <property type="evidence" value="ECO:0007669"/>
    <property type="project" value="UniProtKB-KW"/>
</dbReference>
<dbReference type="PANTHER" id="PTHR37950">
    <property type="entry name" value="4-HYDROXYPHENYLACETATE CATABOLISM PROTEIN"/>
    <property type="match status" value="1"/>
</dbReference>
<reference evidence="1 2" key="1">
    <citation type="submission" date="2017-01" db="EMBL/GenBank/DDBJ databases">
        <title>The complete genome sequence of a sulfur-oxidizing marine bacterium Thioclava sp. 25B10_4T.</title>
        <authorList>
            <person name="Liu Y."/>
            <person name="Lai Q."/>
            <person name="Shao Z."/>
        </authorList>
    </citation>
    <scope>NUCLEOTIDE SEQUENCE [LARGE SCALE GENOMIC DNA]</scope>
    <source>
        <strain evidence="1 2">25B10_4</strain>
    </source>
</reference>
<dbReference type="Gene3D" id="3.30.429.10">
    <property type="entry name" value="Macrophage Migration Inhibitory Factor"/>
    <property type="match status" value="1"/>
</dbReference>
<dbReference type="InterPro" id="IPR004220">
    <property type="entry name" value="5-COMe_2-OHmuconate_Isoase"/>
</dbReference>
<proteinExistence type="predicted"/>
<dbReference type="InterPro" id="IPR014347">
    <property type="entry name" value="Tautomerase/MIF_sf"/>
</dbReference>
<sequence length="132" mass="13839">MPHLKIEYSAGLAERVDMSAVCHALHAAMVECGLFPVAGIRVRAFRADHAVVADGLPENDFAALTLSVGAGRDTATLRAGGDAIFAAAQTALAGPLATEHFALSLEIRVIDPELSWKQTPIHARLSGQAKGK</sequence>
<dbReference type="RefSeq" id="WP_075774255.1">
    <property type="nucleotide sequence ID" value="NZ_CP019437.1"/>
</dbReference>
<organism evidence="1 2">
    <name type="scientific">Thioclava nitratireducens</name>
    <dbReference type="NCBI Taxonomy" id="1915078"/>
    <lineage>
        <taxon>Bacteria</taxon>
        <taxon>Pseudomonadati</taxon>
        <taxon>Pseudomonadota</taxon>
        <taxon>Alphaproteobacteria</taxon>
        <taxon>Rhodobacterales</taxon>
        <taxon>Paracoccaceae</taxon>
        <taxon>Thioclava</taxon>
    </lineage>
</organism>
<dbReference type="EMBL" id="CP019437">
    <property type="protein sequence ID" value="AQS49044.1"/>
    <property type="molecule type" value="Genomic_DNA"/>
</dbReference>
<accession>A0ABM6IJL1</accession>
<evidence type="ECO:0000313" key="1">
    <source>
        <dbReference type="EMBL" id="AQS49044.1"/>
    </source>
</evidence>
<keyword evidence="1" id="KW-0413">Isomerase</keyword>
<keyword evidence="2" id="KW-1185">Reference proteome</keyword>
<dbReference type="Proteomes" id="UP000185622">
    <property type="component" value="Chromosome"/>
</dbReference>
<gene>
    <name evidence="1" type="ORF">BMG03_15550</name>
</gene>
<name>A0ABM6IJL1_9RHOB</name>